<protein>
    <submittedName>
        <fullName evidence="2">Uncharacterized protein</fullName>
    </submittedName>
</protein>
<organism evidence="2 3">
    <name type="scientific">Goodea atripinnis</name>
    <dbReference type="NCBI Taxonomy" id="208336"/>
    <lineage>
        <taxon>Eukaryota</taxon>
        <taxon>Metazoa</taxon>
        <taxon>Chordata</taxon>
        <taxon>Craniata</taxon>
        <taxon>Vertebrata</taxon>
        <taxon>Euteleostomi</taxon>
        <taxon>Actinopterygii</taxon>
        <taxon>Neopterygii</taxon>
        <taxon>Teleostei</taxon>
        <taxon>Neoteleostei</taxon>
        <taxon>Acanthomorphata</taxon>
        <taxon>Ovalentaria</taxon>
        <taxon>Atherinomorphae</taxon>
        <taxon>Cyprinodontiformes</taxon>
        <taxon>Goodeidae</taxon>
        <taxon>Goodea</taxon>
    </lineage>
</organism>
<dbReference type="EMBL" id="JAHRIO010000899">
    <property type="protein sequence ID" value="MEQ2158538.1"/>
    <property type="molecule type" value="Genomic_DNA"/>
</dbReference>
<comment type="caution">
    <text evidence="2">The sequence shown here is derived from an EMBL/GenBank/DDBJ whole genome shotgun (WGS) entry which is preliminary data.</text>
</comment>
<reference evidence="2 3" key="1">
    <citation type="submission" date="2021-06" db="EMBL/GenBank/DDBJ databases">
        <authorList>
            <person name="Palmer J.M."/>
        </authorList>
    </citation>
    <scope>NUCLEOTIDE SEQUENCE [LARGE SCALE GENOMIC DNA]</scope>
    <source>
        <strain evidence="2 3">GA_2019</strain>
        <tissue evidence="2">Muscle</tissue>
    </source>
</reference>
<evidence type="ECO:0000313" key="2">
    <source>
        <dbReference type="EMBL" id="MEQ2158538.1"/>
    </source>
</evidence>
<proteinExistence type="predicted"/>
<keyword evidence="3" id="KW-1185">Reference proteome</keyword>
<evidence type="ECO:0000256" key="1">
    <source>
        <dbReference type="SAM" id="MobiDB-lite"/>
    </source>
</evidence>
<evidence type="ECO:0000313" key="3">
    <source>
        <dbReference type="Proteomes" id="UP001476798"/>
    </source>
</evidence>
<accession>A0ABV0MHG5</accession>
<feature type="compositionally biased region" description="Basic and acidic residues" evidence="1">
    <location>
        <begin position="81"/>
        <end position="93"/>
    </location>
</feature>
<name>A0ABV0MHG5_9TELE</name>
<feature type="region of interest" description="Disordered" evidence="1">
    <location>
        <begin position="59"/>
        <end position="93"/>
    </location>
</feature>
<dbReference type="Proteomes" id="UP001476798">
    <property type="component" value="Unassembled WGS sequence"/>
</dbReference>
<gene>
    <name evidence="2" type="ORF">GOODEAATRI_013395</name>
</gene>
<sequence>MLRARACARVTGESETERLCLPPLRWPHCGLTWERGGFGTVGELGEACKRPKSLVINGRGSLRSTAGGKHKNMEEAMMCRNESRKSSNMCSRD</sequence>